<comment type="caution">
    <text evidence="2">The sequence shown here is derived from an EMBL/GenBank/DDBJ whole genome shotgun (WGS) entry which is preliminary data.</text>
</comment>
<evidence type="ECO:0000259" key="1">
    <source>
        <dbReference type="Pfam" id="PF14317"/>
    </source>
</evidence>
<dbReference type="EMBL" id="JAXOTQ010000063">
    <property type="protein sequence ID" value="MDZ5494167.1"/>
    <property type="molecule type" value="Genomic_DNA"/>
</dbReference>
<dbReference type="Pfam" id="PF14317">
    <property type="entry name" value="YcxB"/>
    <property type="match status" value="1"/>
</dbReference>
<proteinExistence type="predicted"/>
<evidence type="ECO:0000313" key="2">
    <source>
        <dbReference type="EMBL" id="MDZ5494167.1"/>
    </source>
</evidence>
<dbReference type="Proteomes" id="UP001290101">
    <property type="component" value="Unassembled WGS sequence"/>
</dbReference>
<dbReference type="RefSeq" id="WP_322443664.1">
    <property type="nucleotide sequence ID" value="NZ_JAXOTQ010000063.1"/>
</dbReference>
<accession>A0ABU5JNF4</accession>
<gene>
    <name evidence="2" type="ORF">U2F25_32765</name>
</gene>
<name>A0ABU5JNF4_9ACTN</name>
<feature type="domain" description="YcxB-like C-terminal" evidence="1">
    <location>
        <begin position="113"/>
        <end position="169"/>
    </location>
</feature>
<dbReference type="InterPro" id="IPR025588">
    <property type="entry name" value="YcxB-like_C"/>
</dbReference>
<protein>
    <submittedName>
        <fullName evidence="2">YcxB family protein</fullName>
    </submittedName>
</protein>
<keyword evidence="3" id="KW-1185">Reference proteome</keyword>
<feature type="non-terminal residue" evidence="2">
    <location>
        <position position="1"/>
    </location>
</feature>
<reference evidence="2 3" key="1">
    <citation type="submission" date="2023-12" db="EMBL/GenBank/DDBJ databases">
        <title>Micromonospora sp. nov., isolated from Atacama Desert.</title>
        <authorList>
            <person name="Carro L."/>
            <person name="Golinska P."/>
            <person name="Klenk H.-P."/>
            <person name="Goodfellow M."/>
        </authorList>
    </citation>
    <scope>NUCLEOTIDE SEQUENCE [LARGE SCALE GENOMIC DNA]</scope>
    <source>
        <strain evidence="2 3">4G53</strain>
    </source>
</reference>
<evidence type="ECO:0000313" key="3">
    <source>
        <dbReference type="Proteomes" id="UP001290101"/>
    </source>
</evidence>
<sequence length="178" mass="19818">ARMMPRRWGRVRPAIERLGRITEENDMRIEGRAALDYPAYRQLVWVSGKVRLLKVWAAALLMAVGALLLTPAAGAVLLVALLVAAPLSFELSLRRVWRRLSAGGPAVEIGYELTDEGMRVCLADVTTQHRWESLRPLRETGRYWLFQGLLARRAVAVPRDAFSADARAEVGAVFAGLR</sequence>
<organism evidence="2 3">
    <name type="scientific">Micromonospora sicca</name>
    <dbReference type="NCBI Taxonomy" id="2202420"/>
    <lineage>
        <taxon>Bacteria</taxon>
        <taxon>Bacillati</taxon>
        <taxon>Actinomycetota</taxon>
        <taxon>Actinomycetes</taxon>
        <taxon>Micromonosporales</taxon>
        <taxon>Micromonosporaceae</taxon>
        <taxon>Micromonospora</taxon>
    </lineage>
</organism>